<organism evidence="1 2">
    <name type="scientific">Nonomuraea endophytica</name>
    <dbReference type="NCBI Taxonomy" id="714136"/>
    <lineage>
        <taxon>Bacteria</taxon>
        <taxon>Bacillati</taxon>
        <taxon>Actinomycetota</taxon>
        <taxon>Actinomycetes</taxon>
        <taxon>Streptosporangiales</taxon>
        <taxon>Streptosporangiaceae</taxon>
        <taxon>Nonomuraea</taxon>
    </lineage>
</organism>
<proteinExistence type="predicted"/>
<dbReference type="PANTHER" id="PTHR35802">
    <property type="entry name" value="PROTEASE SYNTHASE AND SPORULATION PROTEIN PAI 2"/>
    <property type="match status" value="1"/>
</dbReference>
<protein>
    <submittedName>
        <fullName evidence="1">Transcriptional regulator</fullName>
    </submittedName>
</protein>
<dbReference type="SUPFAM" id="SSF50475">
    <property type="entry name" value="FMN-binding split barrel"/>
    <property type="match status" value="1"/>
</dbReference>
<keyword evidence="2" id="KW-1185">Reference proteome</keyword>
<comment type="caution">
    <text evidence="1">The sequence shown here is derived from an EMBL/GenBank/DDBJ whole genome shotgun (WGS) entry which is preliminary data.</text>
</comment>
<dbReference type="Gene3D" id="2.30.110.10">
    <property type="entry name" value="Electron Transport, Fmn-binding Protein, Chain A"/>
    <property type="match status" value="1"/>
</dbReference>
<evidence type="ECO:0000313" key="1">
    <source>
        <dbReference type="EMBL" id="MBB5076477.1"/>
    </source>
</evidence>
<dbReference type="InterPro" id="IPR007396">
    <property type="entry name" value="TR_PAI2-type"/>
</dbReference>
<dbReference type="PANTHER" id="PTHR35802:SF1">
    <property type="entry name" value="PROTEASE SYNTHASE AND SPORULATION PROTEIN PAI 2"/>
    <property type="match status" value="1"/>
</dbReference>
<accession>A0A7W7ZZ32</accession>
<dbReference type="PIRSF" id="PIRSF010372">
    <property type="entry name" value="PaiB"/>
    <property type="match status" value="1"/>
</dbReference>
<name>A0A7W7ZZ32_9ACTN</name>
<evidence type="ECO:0000313" key="2">
    <source>
        <dbReference type="Proteomes" id="UP000568380"/>
    </source>
</evidence>
<gene>
    <name evidence="1" type="ORF">HNR40_001941</name>
</gene>
<sequence length="207" mass="22659">MYVNPDFKADTGQAHDLMERWPFAVVIALDPDVRLSFVPVELRRDQGPNGTLVGHVSAADPVAGALRHGTALRVAFTGPVAYVSPAWYADQGLPTYNFGAVEAAGTARPLDDPKLVKRHLMALVKAHEGARTDGLDRWRPDGWARRRTDELLGELQAFEMPIDRLEVKLKIGQNRSPGDRLGTIAGLEAAHHVEAAALMRARYGCPH</sequence>
<dbReference type="RefSeq" id="WP_184959921.1">
    <property type="nucleotide sequence ID" value="NZ_JACHIN010000002.1"/>
</dbReference>
<dbReference type="InterPro" id="IPR012349">
    <property type="entry name" value="Split_barrel_FMN-bd"/>
</dbReference>
<reference evidence="1 2" key="1">
    <citation type="submission" date="2020-08" db="EMBL/GenBank/DDBJ databases">
        <title>Genomic Encyclopedia of Type Strains, Phase IV (KMG-IV): sequencing the most valuable type-strain genomes for metagenomic binning, comparative biology and taxonomic classification.</title>
        <authorList>
            <person name="Goeker M."/>
        </authorList>
    </citation>
    <scope>NUCLEOTIDE SEQUENCE [LARGE SCALE GENOMIC DNA]</scope>
    <source>
        <strain evidence="1 2">DSM 45385</strain>
    </source>
</reference>
<dbReference type="AlphaFoldDB" id="A0A7W7ZZ32"/>
<dbReference type="Proteomes" id="UP000568380">
    <property type="component" value="Unassembled WGS sequence"/>
</dbReference>
<dbReference type="EMBL" id="JACHIN010000002">
    <property type="protein sequence ID" value="MBB5076477.1"/>
    <property type="molecule type" value="Genomic_DNA"/>
</dbReference>
<dbReference type="Pfam" id="PF04299">
    <property type="entry name" value="FMN_bind_2"/>
    <property type="match status" value="1"/>
</dbReference>